<keyword evidence="1" id="KW-1133">Transmembrane helix</keyword>
<dbReference type="Proteomes" id="UP000095042">
    <property type="component" value="Unassembled WGS sequence"/>
</dbReference>
<feature type="transmembrane region" description="Helical" evidence="1">
    <location>
        <begin position="42"/>
        <end position="61"/>
    </location>
</feature>
<protein>
    <recommendedName>
        <fullName evidence="2">GGDEF domain-containing protein</fullName>
    </recommendedName>
</protein>
<name>A0A1E3WCB9_9HYPH</name>
<reference evidence="3 4" key="1">
    <citation type="journal article" date="2016" name="Environ. Microbiol.">
        <title>New Methyloceanibacter diversity from North Sea sediments includes methanotroph containing solely the soluble methane monooxygenase.</title>
        <authorList>
            <person name="Vekeman B."/>
            <person name="Kerckhof F.M."/>
            <person name="Cremers G."/>
            <person name="de Vos P."/>
            <person name="Vandamme P."/>
            <person name="Boon N."/>
            <person name="Op den Camp H.J."/>
            <person name="Heylen K."/>
        </authorList>
    </citation>
    <scope>NUCLEOTIDE SEQUENCE [LARGE SCALE GENOMIC DNA]</scope>
    <source>
        <strain evidence="3 4">R-67177</strain>
    </source>
</reference>
<evidence type="ECO:0000259" key="2">
    <source>
        <dbReference type="PROSITE" id="PS50887"/>
    </source>
</evidence>
<keyword evidence="4" id="KW-1185">Reference proteome</keyword>
<keyword evidence="1" id="KW-0812">Transmembrane</keyword>
<dbReference type="Pfam" id="PF00990">
    <property type="entry name" value="GGDEF"/>
    <property type="match status" value="1"/>
</dbReference>
<dbReference type="CDD" id="cd01949">
    <property type="entry name" value="GGDEF"/>
    <property type="match status" value="1"/>
</dbReference>
<gene>
    <name evidence="3" type="ORF">AUC71_09605</name>
</gene>
<dbReference type="NCBIfam" id="TIGR00254">
    <property type="entry name" value="GGDEF"/>
    <property type="match status" value="1"/>
</dbReference>
<evidence type="ECO:0000313" key="4">
    <source>
        <dbReference type="Proteomes" id="UP000095042"/>
    </source>
</evidence>
<dbReference type="InterPro" id="IPR000160">
    <property type="entry name" value="GGDEF_dom"/>
</dbReference>
<evidence type="ECO:0000256" key="1">
    <source>
        <dbReference type="SAM" id="Phobius"/>
    </source>
</evidence>
<dbReference type="AlphaFoldDB" id="A0A1E3WCB9"/>
<dbReference type="InterPro" id="IPR043128">
    <property type="entry name" value="Rev_trsase/Diguanyl_cyclase"/>
</dbReference>
<dbReference type="SMART" id="SM00267">
    <property type="entry name" value="GGDEF"/>
    <property type="match status" value="1"/>
</dbReference>
<proteinExistence type="predicted"/>
<dbReference type="InterPro" id="IPR029787">
    <property type="entry name" value="Nucleotide_cyclase"/>
</dbReference>
<dbReference type="SUPFAM" id="SSF55073">
    <property type="entry name" value="Nucleotide cyclase"/>
    <property type="match status" value="1"/>
</dbReference>
<keyword evidence="1" id="KW-0472">Membrane</keyword>
<dbReference type="PANTHER" id="PTHR46663:SF4">
    <property type="entry name" value="DIGUANYLATE CYCLASE DGCT-RELATED"/>
    <property type="match status" value="1"/>
</dbReference>
<accession>A0A1E3WCB9</accession>
<dbReference type="Gene3D" id="3.30.70.270">
    <property type="match status" value="1"/>
</dbReference>
<evidence type="ECO:0000313" key="3">
    <source>
        <dbReference type="EMBL" id="ODS03458.1"/>
    </source>
</evidence>
<feature type="domain" description="GGDEF" evidence="2">
    <location>
        <begin position="114"/>
        <end position="246"/>
    </location>
</feature>
<dbReference type="PROSITE" id="PS50887">
    <property type="entry name" value="GGDEF"/>
    <property type="match status" value="1"/>
</dbReference>
<dbReference type="OrthoDB" id="9812260at2"/>
<sequence>MQDGLLLCSVMLVGALLALQYNLFWFISELSEPQRRLSIAEAMSLTALLALCIFAFVIRRLRETRHDIARRVAAKIQVRQLKTLASQDSLTGLANRRVLLSALTSAVETSSDGRKHAFFLIDLNDFKRVNDLHGHSIGDRVLQVVAKRFRTATRPSDLLVRLGGDEFALLSYDVDQDAARMIGLRFIAALESEIRVGGRLHEIGASIGVTLIPDDGRTPDEIIHSADLAMYRAKGRDERSLVFFEPPANHPQQIA</sequence>
<dbReference type="EMBL" id="LPWD01000107">
    <property type="protein sequence ID" value="ODS03458.1"/>
    <property type="molecule type" value="Genomic_DNA"/>
</dbReference>
<dbReference type="InterPro" id="IPR052163">
    <property type="entry name" value="DGC-Regulatory_Protein"/>
</dbReference>
<comment type="caution">
    <text evidence="3">The sequence shown here is derived from an EMBL/GenBank/DDBJ whole genome shotgun (WGS) entry which is preliminary data.</text>
</comment>
<dbReference type="PANTHER" id="PTHR46663">
    <property type="entry name" value="DIGUANYLATE CYCLASE DGCT-RELATED"/>
    <property type="match status" value="1"/>
</dbReference>
<organism evidence="3 4">
    <name type="scientific">Methyloceanibacter marginalis</name>
    <dbReference type="NCBI Taxonomy" id="1774971"/>
    <lineage>
        <taxon>Bacteria</taxon>
        <taxon>Pseudomonadati</taxon>
        <taxon>Pseudomonadota</taxon>
        <taxon>Alphaproteobacteria</taxon>
        <taxon>Hyphomicrobiales</taxon>
        <taxon>Hyphomicrobiaceae</taxon>
        <taxon>Methyloceanibacter</taxon>
    </lineage>
</organism>